<name>A0ABN7APQ0_9HEMI</name>
<reference evidence="1 2" key="1">
    <citation type="submission" date="2023-09" db="EMBL/GenBank/DDBJ databases">
        <title>Nesidiocoris tenuis whole genome shotgun sequence.</title>
        <authorList>
            <person name="Shibata T."/>
            <person name="Shimoda M."/>
            <person name="Kobayashi T."/>
            <person name="Uehara T."/>
        </authorList>
    </citation>
    <scope>NUCLEOTIDE SEQUENCE [LARGE SCALE GENOMIC DNA]</scope>
    <source>
        <strain evidence="1 2">Japan</strain>
    </source>
</reference>
<dbReference type="EMBL" id="AP028913">
    <property type="protein sequence ID" value="BES94194.1"/>
    <property type="molecule type" value="Genomic_DNA"/>
</dbReference>
<proteinExistence type="predicted"/>
<accession>A0ABN7APQ0</accession>
<evidence type="ECO:0000313" key="2">
    <source>
        <dbReference type="Proteomes" id="UP001307889"/>
    </source>
</evidence>
<protein>
    <submittedName>
        <fullName evidence="1">Uncharacterized protein</fullName>
    </submittedName>
</protein>
<gene>
    <name evidence="1" type="ORF">NTJ_07003</name>
</gene>
<evidence type="ECO:0000313" key="1">
    <source>
        <dbReference type="EMBL" id="BES94194.1"/>
    </source>
</evidence>
<organism evidence="1 2">
    <name type="scientific">Nesidiocoris tenuis</name>
    <dbReference type="NCBI Taxonomy" id="355587"/>
    <lineage>
        <taxon>Eukaryota</taxon>
        <taxon>Metazoa</taxon>
        <taxon>Ecdysozoa</taxon>
        <taxon>Arthropoda</taxon>
        <taxon>Hexapoda</taxon>
        <taxon>Insecta</taxon>
        <taxon>Pterygota</taxon>
        <taxon>Neoptera</taxon>
        <taxon>Paraneoptera</taxon>
        <taxon>Hemiptera</taxon>
        <taxon>Heteroptera</taxon>
        <taxon>Panheteroptera</taxon>
        <taxon>Cimicomorpha</taxon>
        <taxon>Miridae</taxon>
        <taxon>Dicyphina</taxon>
        <taxon>Nesidiocoris</taxon>
    </lineage>
</organism>
<keyword evidence="2" id="KW-1185">Reference proteome</keyword>
<dbReference type="Proteomes" id="UP001307889">
    <property type="component" value="Chromosome 5"/>
</dbReference>
<sequence>MNGECADAFSRLFLHPELGESDAMQVYSNHVMSEYKFTYHALSQPVYLDSGNSLWAQSGEFVEERVL</sequence>